<keyword evidence="4" id="KW-1185">Reference proteome</keyword>
<name>A0A2G9S053_AQUCT</name>
<feature type="compositionally biased region" description="Polar residues" evidence="1">
    <location>
        <begin position="20"/>
        <end position="29"/>
    </location>
</feature>
<dbReference type="EMBL" id="KV929345">
    <property type="protein sequence ID" value="PIO33516.1"/>
    <property type="molecule type" value="Genomic_DNA"/>
</dbReference>
<protein>
    <submittedName>
        <fullName evidence="3">Uncharacterized protein</fullName>
    </submittedName>
</protein>
<proteinExistence type="predicted"/>
<feature type="non-terminal residue" evidence="3">
    <location>
        <position position="1"/>
    </location>
</feature>
<organism evidence="3 4">
    <name type="scientific">Aquarana catesbeiana</name>
    <name type="common">American bullfrog</name>
    <name type="synonym">Rana catesbeiana</name>
    <dbReference type="NCBI Taxonomy" id="8400"/>
    <lineage>
        <taxon>Eukaryota</taxon>
        <taxon>Metazoa</taxon>
        <taxon>Chordata</taxon>
        <taxon>Craniata</taxon>
        <taxon>Vertebrata</taxon>
        <taxon>Euteleostomi</taxon>
        <taxon>Amphibia</taxon>
        <taxon>Batrachia</taxon>
        <taxon>Anura</taxon>
        <taxon>Neobatrachia</taxon>
        <taxon>Ranoidea</taxon>
        <taxon>Ranidae</taxon>
        <taxon>Aquarana</taxon>
    </lineage>
</organism>
<accession>A0A2G9S053</accession>
<feature type="transmembrane region" description="Helical" evidence="2">
    <location>
        <begin position="65"/>
        <end position="81"/>
    </location>
</feature>
<keyword evidence="2" id="KW-0812">Transmembrane</keyword>
<sequence length="134" mass="14984">YSTGHSRSSSLSELSHRRNTSVGSASTGIGSIPEPNEDDGTKVVAFSPEITEEGSSSEKLNSENQYVLAIVVYICMCILRYEQRRHRKKFLPHCYANVSLNSKTRKQDSLAFLKMVLIASLHRLSCDRAMIDCK</sequence>
<feature type="compositionally biased region" description="Low complexity" evidence="1">
    <location>
        <begin position="1"/>
        <end position="13"/>
    </location>
</feature>
<dbReference type="AlphaFoldDB" id="A0A2G9S053"/>
<evidence type="ECO:0000313" key="3">
    <source>
        <dbReference type="EMBL" id="PIO33516.1"/>
    </source>
</evidence>
<evidence type="ECO:0000256" key="1">
    <source>
        <dbReference type="SAM" id="MobiDB-lite"/>
    </source>
</evidence>
<reference evidence="4" key="1">
    <citation type="journal article" date="2017" name="Nat. Commun.">
        <title>The North American bullfrog draft genome provides insight into hormonal regulation of long noncoding RNA.</title>
        <authorList>
            <person name="Hammond S.A."/>
            <person name="Warren R.L."/>
            <person name="Vandervalk B.P."/>
            <person name="Kucuk E."/>
            <person name="Khan H."/>
            <person name="Gibb E.A."/>
            <person name="Pandoh P."/>
            <person name="Kirk H."/>
            <person name="Zhao Y."/>
            <person name="Jones M."/>
            <person name="Mungall A.J."/>
            <person name="Coope R."/>
            <person name="Pleasance S."/>
            <person name="Moore R.A."/>
            <person name="Holt R.A."/>
            <person name="Round J.M."/>
            <person name="Ohora S."/>
            <person name="Walle B.V."/>
            <person name="Veldhoen N."/>
            <person name="Helbing C.C."/>
            <person name="Birol I."/>
        </authorList>
    </citation>
    <scope>NUCLEOTIDE SEQUENCE [LARGE SCALE GENOMIC DNA]</scope>
</reference>
<keyword evidence="2" id="KW-0472">Membrane</keyword>
<gene>
    <name evidence="3" type="ORF">AB205_0003120</name>
</gene>
<feature type="region of interest" description="Disordered" evidence="1">
    <location>
        <begin position="1"/>
        <end position="44"/>
    </location>
</feature>
<evidence type="ECO:0000313" key="4">
    <source>
        <dbReference type="Proteomes" id="UP000228934"/>
    </source>
</evidence>
<dbReference type="Proteomes" id="UP000228934">
    <property type="component" value="Unassembled WGS sequence"/>
</dbReference>
<evidence type="ECO:0000256" key="2">
    <source>
        <dbReference type="SAM" id="Phobius"/>
    </source>
</evidence>
<keyword evidence="2" id="KW-1133">Transmembrane helix</keyword>